<accession>A0A815PW72</accession>
<dbReference type="PANTHER" id="PTHR46124">
    <property type="entry name" value="D-AMINOACYL-TRNA DEACYLASE"/>
    <property type="match status" value="1"/>
</dbReference>
<proteinExistence type="inferred from homology"/>
<evidence type="ECO:0000256" key="2">
    <source>
        <dbReference type="PIRSR" id="PIRSR005902-1"/>
    </source>
</evidence>
<dbReference type="GO" id="GO:0046872">
    <property type="term" value="F:metal ion binding"/>
    <property type="evidence" value="ECO:0007669"/>
    <property type="project" value="UniProtKB-KW"/>
</dbReference>
<dbReference type="Pfam" id="PF01026">
    <property type="entry name" value="TatD_DNase"/>
    <property type="match status" value="1"/>
</dbReference>
<dbReference type="GO" id="GO:0016788">
    <property type="term" value="F:hydrolase activity, acting on ester bonds"/>
    <property type="evidence" value="ECO:0007669"/>
    <property type="project" value="InterPro"/>
</dbReference>
<dbReference type="InterPro" id="IPR001130">
    <property type="entry name" value="TatD-like"/>
</dbReference>
<evidence type="ECO:0000313" key="4">
    <source>
        <dbReference type="Proteomes" id="UP000663852"/>
    </source>
</evidence>
<gene>
    <name evidence="3" type="ORF">EDS130_LOCUS39757</name>
</gene>
<evidence type="ECO:0000256" key="1">
    <source>
        <dbReference type="ARBA" id="ARBA00009275"/>
    </source>
</evidence>
<feature type="binding site" evidence="2">
    <location>
        <position position="158"/>
    </location>
    <ligand>
        <name>a divalent metal cation</name>
        <dbReference type="ChEBI" id="CHEBI:60240"/>
        <label>2</label>
    </ligand>
</feature>
<reference evidence="3" key="1">
    <citation type="submission" date="2021-02" db="EMBL/GenBank/DDBJ databases">
        <authorList>
            <person name="Nowell W R."/>
        </authorList>
    </citation>
    <scope>NUCLEOTIDE SEQUENCE</scope>
</reference>
<comment type="caution">
    <text evidence="3">The sequence shown here is derived from an EMBL/GenBank/DDBJ whole genome shotgun (WGS) entry which is preliminary data.</text>
</comment>
<dbReference type="SUPFAM" id="SSF51556">
    <property type="entry name" value="Metallo-dependent hydrolases"/>
    <property type="match status" value="1"/>
</dbReference>
<dbReference type="PANTHER" id="PTHR46124:SF2">
    <property type="entry name" value="D-AMINOACYL-TRNA DEACYLASE"/>
    <property type="match status" value="1"/>
</dbReference>
<dbReference type="Gene3D" id="3.20.20.140">
    <property type="entry name" value="Metal-dependent hydrolases"/>
    <property type="match status" value="1"/>
</dbReference>
<feature type="binding site" evidence="2">
    <location>
        <position position="31"/>
    </location>
    <ligand>
        <name>a divalent metal cation</name>
        <dbReference type="ChEBI" id="CHEBI:60240"/>
        <label>1</label>
    </ligand>
</feature>
<feature type="binding site" evidence="2">
    <location>
        <position position="185"/>
    </location>
    <ligand>
        <name>a divalent metal cation</name>
        <dbReference type="ChEBI" id="CHEBI:60240"/>
        <label>2</label>
    </ligand>
</feature>
<protein>
    <submittedName>
        <fullName evidence="3">Uncharacterized protein</fullName>
    </submittedName>
</protein>
<sequence length="301" mass="34984">MNAICEGSLYNICSCKKKYHLPLGLPLYDGHCHVDLFFKYGFNEVDFNSQLAYGRKIVLIDNRHHYQRWFINYMIDNPNAKIFTTYGIHPKYIPINHERALQELKNIFENKINLNTSKVAIGECGIDDTSRSSFDSQLFTFRSQLQIAATLNIQVVLHGRGENSFQIILNELKKFLNHNHNIQWHCINTNSDLNIISDFLNYFNNSFIGLNGSVIAQDDPESQKQFNSWLINQTNIIDRIILETDFPFLRPPGLDPYRYTPVSGITFTAQYIVNVLRMKNMNTTKLIDKSNSNIQRMYVIN</sequence>
<evidence type="ECO:0000313" key="3">
    <source>
        <dbReference type="EMBL" id="CAF1454762.1"/>
    </source>
</evidence>
<feature type="binding site" evidence="2">
    <location>
        <position position="245"/>
    </location>
    <ligand>
        <name>a divalent metal cation</name>
        <dbReference type="ChEBI" id="CHEBI:60240"/>
        <label>1</label>
    </ligand>
</feature>
<name>A0A815PW72_ADIRI</name>
<dbReference type="OrthoDB" id="413993at2759"/>
<dbReference type="EMBL" id="CAJNOJ010000456">
    <property type="protein sequence ID" value="CAF1454762.1"/>
    <property type="molecule type" value="Genomic_DNA"/>
</dbReference>
<comment type="similarity">
    <text evidence="1">Belongs to the metallo-dependent hydrolases superfamily. TatD-type hydrolase family.</text>
</comment>
<organism evidence="3 4">
    <name type="scientific">Adineta ricciae</name>
    <name type="common">Rotifer</name>
    <dbReference type="NCBI Taxonomy" id="249248"/>
    <lineage>
        <taxon>Eukaryota</taxon>
        <taxon>Metazoa</taxon>
        <taxon>Spiralia</taxon>
        <taxon>Gnathifera</taxon>
        <taxon>Rotifera</taxon>
        <taxon>Eurotatoria</taxon>
        <taxon>Bdelloidea</taxon>
        <taxon>Adinetida</taxon>
        <taxon>Adinetidae</taxon>
        <taxon>Adineta</taxon>
    </lineage>
</organism>
<feature type="binding site" evidence="2">
    <location>
        <position position="33"/>
    </location>
    <ligand>
        <name>a divalent metal cation</name>
        <dbReference type="ChEBI" id="CHEBI:60240"/>
        <label>1</label>
    </ligand>
</feature>
<dbReference type="AlphaFoldDB" id="A0A815PW72"/>
<dbReference type="InterPro" id="IPR032466">
    <property type="entry name" value="Metal_Hydrolase"/>
</dbReference>
<keyword evidence="2" id="KW-0479">Metal-binding</keyword>
<feature type="binding site" evidence="2">
    <location>
        <position position="123"/>
    </location>
    <ligand>
        <name>a divalent metal cation</name>
        <dbReference type="ChEBI" id="CHEBI:60240"/>
        <label>1</label>
    </ligand>
</feature>
<dbReference type="Proteomes" id="UP000663852">
    <property type="component" value="Unassembled WGS sequence"/>
</dbReference>
<dbReference type="PIRSF" id="PIRSF005902">
    <property type="entry name" value="DNase_TatD"/>
    <property type="match status" value="1"/>
</dbReference>